<reference evidence="2 3" key="1">
    <citation type="submission" date="2018-11" db="EMBL/GenBank/DDBJ databases">
        <title>Genomic Encyclopedia of Type Strains, Phase IV (KMG-IV): sequencing the most valuable type-strain genomes for metagenomic binning, comparative biology and taxonomic classification.</title>
        <authorList>
            <person name="Goeker M."/>
        </authorList>
    </citation>
    <scope>NUCLEOTIDE SEQUENCE [LARGE SCALE GENOMIC DNA]</scope>
    <source>
        <strain evidence="2 3">DSM 5900</strain>
    </source>
</reference>
<dbReference type="InterPro" id="IPR002881">
    <property type="entry name" value="DUF58"/>
</dbReference>
<sequence length="299" mass="32488">MTSAATLRLRHRAEQAASRMPPLQVAAERVAATVVQGVHGRRRVGQGDAFWQYRGYEFGDAATAIDWRQSARGQRLFVRQNEWEAAQSVWLWRDASTSMRWSSAPGIATKLDRAELLLVALASLLARAGERVALLGGGQRPVAGRFAVERITEQVASAGDAAGKGALDGLPNLEPLPRHARTVLMGDFLVPLPDLDAIVRRLAGAGLRGHLVQIVDPAEATLPFTGRVRFEGMEAEGQLLLSRVETVRDAYVQRMRDHTAGLGDIARAAGWTHIVHHTDQPPQSALLALFTALTQRVGP</sequence>
<protein>
    <submittedName>
        <fullName evidence="2">Uncharacterized protein DUF58</fullName>
    </submittedName>
</protein>
<organism evidence="2 3">
    <name type="scientific">Stella humosa</name>
    <dbReference type="NCBI Taxonomy" id="94"/>
    <lineage>
        <taxon>Bacteria</taxon>
        <taxon>Pseudomonadati</taxon>
        <taxon>Pseudomonadota</taxon>
        <taxon>Alphaproteobacteria</taxon>
        <taxon>Rhodospirillales</taxon>
        <taxon>Stellaceae</taxon>
        <taxon>Stella</taxon>
    </lineage>
</organism>
<dbReference type="Pfam" id="PF01882">
    <property type="entry name" value="DUF58"/>
    <property type="match status" value="1"/>
</dbReference>
<evidence type="ECO:0000313" key="3">
    <source>
        <dbReference type="Proteomes" id="UP000278222"/>
    </source>
</evidence>
<dbReference type="EMBL" id="RJKX01000019">
    <property type="protein sequence ID" value="ROP81051.1"/>
    <property type="molecule type" value="Genomic_DNA"/>
</dbReference>
<dbReference type="RefSeq" id="WP_123695538.1">
    <property type="nucleotide sequence ID" value="NZ_AP019700.1"/>
</dbReference>
<evidence type="ECO:0000313" key="2">
    <source>
        <dbReference type="EMBL" id="ROP81051.1"/>
    </source>
</evidence>
<proteinExistence type="predicted"/>
<comment type="caution">
    <text evidence="2">The sequence shown here is derived from an EMBL/GenBank/DDBJ whole genome shotgun (WGS) entry which is preliminary data.</text>
</comment>
<dbReference type="AlphaFoldDB" id="A0A3N1KJN9"/>
<dbReference type="PANTHER" id="PTHR33608">
    <property type="entry name" value="BLL2464 PROTEIN"/>
    <property type="match status" value="1"/>
</dbReference>
<feature type="domain" description="DUF58" evidence="1">
    <location>
        <begin position="52"/>
        <end position="260"/>
    </location>
</feature>
<keyword evidence="3" id="KW-1185">Reference proteome</keyword>
<dbReference type="PANTHER" id="PTHR33608:SF6">
    <property type="entry name" value="BLL2464 PROTEIN"/>
    <property type="match status" value="1"/>
</dbReference>
<evidence type="ECO:0000259" key="1">
    <source>
        <dbReference type="Pfam" id="PF01882"/>
    </source>
</evidence>
<name>A0A3N1KJN9_9PROT</name>
<dbReference type="OrthoDB" id="9794556at2"/>
<dbReference type="Proteomes" id="UP000278222">
    <property type="component" value="Unassembled WGS sequence"/>
</dbReference>
<gene>
    <name evidence="2" type="ORF">EDC65_5386</name>
</gene>
<accession>A0A3N1KJN9</accession>